<organism evidence="2 3">
    <name type="scientific">Kiloniella litopenaei</name>
    <dbReference type="NCBI Taxonomy" id="1549748"/>
    <lineage>
        <taxon>Bacteria</taxon>
        <taxon>Pseudomonadati</taxon>
        <taxon>Pseudomonadota</taxon>
        <taxon>Alphaproteobacteria</taxon>
        <taxon>Rhodospirillales</taxon>
        <taxon>Kiloniellaceae</taxon>
        <taxon>Kiloniella</taxon>
    </lineage>
</organism>
<dbReference type="OrthoDB" id="8478071at2"/>
<evidence type="ECO:0000313" key="3">
    <source>
        <dbReference type="Proteomes" id="UP000034491"/>
    </source>
</evidence>
<dbReference type="EMBL" id="LANI01000002">
    <property type="protein sequence ID" value="KKJ78202.1"/>
    <property type="molecule type" value="Genomic_DNA"/>
</dbReference>
<reference evidence="2 3" key="1">
    <citation type="submission" date="2015-03" db="EMBL/GenBank/DDBJ databases">
        <title>Genome sequence of Kiloniella sp. P1-1, isolated from the gut microflora of Pacific white shrimp, Penaeus vannamei.</title>
        <authorList>
            <person name="Shao Z."/>
            <person name="Wang L."/>
            <person name="Li X."/>
        </authorList>
    </citation>
    <scope>NUCLEOTIDE SEQUENCE [LARGE SCALE GENOMIC DNA]</scope>
    <source>
        <strain evidence="2 3">P1-1</strain>
    </source>
</reference>
<dbReference type="AlphaFoldDB" id="A0A0M2R8J9"/>
<dbReference type="Proteomes" id="UP000034491">
    <property type="component" value="Unassembled WGS sequence"/>
</dbReference>
<evidence type="ECO:0000313" key="2">
    <source>
        <dbReference type="EMBL" id="KKJ78202.1"/>
    </source>
</evidence>
<comment type="caution">
    <text evidence="2">The sequence shown here is derived from an EMBL/GenBank/DDBJ whole genome shotgun (WGS) entry which is preliminary data.</text>
</comment>
<sequence>MKRSQLDLHRFEKVLALLDSAVEGEALAALGRAKHMLAGADISFRELKVGISSSQGAAQEPVQEVDTTRVQRLEQELESLRWSLARHELQVAALRQSVEEKSAIIQNEQARRHAQEGELTGLRKAHAVQMEEALNRKEEVEKLTAQLAQYQAFEKETGVGPKASLRQRMKETAGTSQRSPQQVRSSRIDRRKGGARSDDVTRVRSSRRVTDTVEQTAFQFVGGKDRSIGKEYRWAKLEDRHQVMAVVSEVGNDETELNALERAMGLRAEA</sequence>
<dbReference type="RefSeq" id="WP_046502501.1">
    <property type="nucleotide sequence ID" value="NZ_LANI01000002.1"/>
</dbReference>
<accession>A0A0M2R8J9</accession>
<keyword evidence="3" id="KW-1185">Reference proteome</keyword>
<protein>
    <submittedName>
        <fullName evidence="2">Uncharacterized protein</fullName>
    </submittedName>
</protein>
<dbReference type="STRING" id="1549748.WH95_02365"/>
<proteinExistence type="predicted"/>
<feature type="compositionally biased region" description="Low complexity" evidence="1">
    <location>
        <begin position="176"/>
        <end position="185"/>
    </location>
</feature>
<gene>
    <name evidence="2" type="ORF">WH95_02365</name>
</gene>
<feature type="compositionally biased region" description="Basic and acidic residues" evidence="1">
    <location>
        <begin position="186"/>
        <end position="202"/>
    </location>
</feature>
<feature type="region of interest" description="Disordered" evidence="1">
    <location>
        <begin position="156"/>
        <end position="208"/>
    </location>
</feature>
<name>A0A0M2R8J9_9PROT</name>
<evidence type="ECO:0000256" key="1">
    <source>
        <dbReference type="SAM" id="MobiDB-lite"/>
    </source>
</evidence>